<proteinExistence type="predicted"/>
<dbReference type="AlphaFoldDB" id="A0A2V1EAU0"/>
<keyword evidence="1" id="KW-0175">Coiled coil</keyword>
<evidence type="ECO:0000256" key="1">
    <source>
        <dbReference type="SAM" id="Coils"/>
    </source>
</evidence>
<accession>A0A2V1EAU0</accession>
<evidence type="ECO:0000256" key="2">
    <source>
        <dbReference type="SAM" id="MobiDB-lite"/>
    </source>
</evidence>
<dbReference type="Proteomes" id="UP000244855">
    <property type="component" value="Unassembled WGS sequence"/>
</dbReference>
<protein>
    <submittedName>
        <fullName evidence="3">Uncharacterized protein</fullName>
    </submittedName>
</protein>
<feature type="compositionally biased region" description="Basic and acidic residues" evidence="2">
    <location>
        <begin position="16"/>
        <end position="27"/>
    </location>
</feature>
<feature type="coiled-coil region" evidence="1">
    <location>
        <begin position="257"/>
        <end position="337"/>
    </location>
</feature>
<evidence type="ECO:0000313" key="4">
    <source>
        <dbReference type="Proteomes" id="UP000244855"/>
    </source>
</evidence>
<dbReference type="OrthoDB" id="3753493at2759"/>
<gene>
    <name evidence="3" type="ORF">DM02DRAFT_648698</name>
</gene>
<feature type="compositionally biased region" description="Polar residues" evidence="2">
    <location>
        <begin position="94"/>
        <end position="103"/>
    </location>
</feature>
<feature type="region of interest" description="Disordered" evidence="2">
    <location>
        <begin position="1"/>
        <end position="151"/>
    </location>
</feature>
<evidence type="ECO:0000313" key="3">
    <source>
        <dbReference type="EMBL" id="PVI07651.1"/>
    </source>
</evidence>
<sequence length="535" mass="61898">MSNRSQIITRSLTKKGGVDLDCPRKIPVEIPNAEPSDTEIEEDTPPQQSGPSIDAEKIPSQKNQNKQQPRGRKPGRNNTSQQSGPSIDVEKLGSQLNQNTPRPRTSRKFSRTNSQGSRLVLGSNVNATRPLIPNLSRSSGVTKRSTRLKKSSLLSSSVLSKIEEEPSTGTTVEHRSNEVFEDETATPHVPGAWPSGLPVKLRKSARTHQSYKTDNSDETIEDPRCWSQLIQQMSLRENTEHVLRRNIDDLNLPTMSEREARRIYREEQKEVQKQQELQKRQQKQWEQMCEEQQKQALQEEQEEQELQRELEQEVQKLRQENQQLLQQQKLQQEKQQQKNYTYGFSYTDPSFDSTTLSFQKRSSESEPKKIMINPDTSFNEILVYRSLVNFSFTAPMSKIMLPCTHASPADTMRLRREADQLNKYPESQDIMNSLYKRIERMVARQVLPDNDDDISTEKPATLVTSCARKIRDWLKENLDKRTELGENPLWMKHEIEWAEWFVYASELGVFHIKIEGCECSYLVEDRQGQWGYTGD</sequence>
<reference evidence="3 4" key="1">
    <citation type="journal article" date="2018" name="Sci. Rep.">
        <title>Comparative genomics provides insights into the lifestyle and reveals functional heterogeneity of dark septate endophytic fungi.</title>
        <authorList>
            <person name="Knapp D.G."/>
            <person name="Nemeth J.B."/>
            <person name="Barry K."/>
            <person name="Hainaut M."/>
            <person name="Henrissat B."/>
            <person name="Johnson J."/>
            <person name="Kuo A."/>
            <person name="Lim J.H.P."/>
            <person name="Lipzen A."/>
            <person name="Nolan M."/>
            <person name="Ohm R.A."/>
            <person name="Tamas L."/>
            <person name="Grigoriev I.V."/>
            <person name="Spatafora J.W."/>
            <person name="Nagy L.G."/>
            <person name="Kovacs G.M."/>
        </authorList>
    </citation>
    <scope>NUCLEOTIDE SEQUENCE [LARGE SCALE GENOMIC DNA]</scope>
    <source>
        <strain evidence="3 4">DSE2036</strain>
    </source>
</reference>
<feature type="compositionally biased region" description="Polar residues" evidence="2">
    <location>
        <begin position="111"/>
        <end position="127"/>
    </location>
</feature>
<keyword evidence="4" id="KW-1185">Reference proteome</keyword>
<feature type="compositionally biased region" description="Polar residues" evidence="2">
    <location>
        <begin position="1"/>
        <end position="11"/>
    </location>
</feature>
<feature type="compositionally biased region" description="Polar residues" evidence="2">
    <location>
        <begin position="76"/>
        <end position="85"/>
    </location>
</feature>
<dbReference type="EMBL" id="KZ805303">
    <property type="protein sequence ID" value="PVI07651.1"/>
    <property type="molecule type" value="Genomic_DNA"/>
</dbReference>
<organism evidence="3 4">
    <name type="scientific">Periconia macrospinosa</name>
    <dbReference type="NCBI Taxonomy" id="97972"/>
    <lineage>
        <taxon>Eukaryota</taxon>
        <taxon>Fungi</taxon>
        <taxon>Dikarya</taxon>
        <taxon>Ascomycota</taxon>
        <taxon>Pezizomycotina</taxon>
        <taxon>Dothideomycetes</taxon>
        <taxon>Pleosporomycetidae</taxon>
        <taxon>Pleosporales</taxon>
        <taxon>Massarineae</taxon>
        <taxon>Periconiaceae</taxon>
        <taxon>Periconia</taxon>
    </lineage>
</organism>
<name>A0A2V1EAU0_9PLEO</name>